<feature type="region of interest" description="Disordered" evidence="1">
    <location>
        <begin position="371"/>
        <end position="448"/>
    </location>
</feature>
<accession>A0A2A2L4M4</accession>
<keyword evidence="2" id="KW-1133">Transmembrane helix</keyword>
<feature type="transmembrane region" description="Helical" evidence="2">
    <location>
        <begin position="101"/>
        <end position="123"/>
    </location>
</feature>
<gene>
    <name evidence="3" type="ORF">WR25_14568</name>
</gene>
<dbReference type="AlphaFoldDB" id="A0A2A2L4M4"/>
<organism evidence="3 4">
    <name type="scientific">Diploscapter pachys</name>
    <dbReference type="NCBI Taxonomy" id="2018661"/>
    <lineage>
        <taxon>Eukaryota</taxon>
        <taxon>Metazoa</taxon>
        <taxon>Ecdysozoa</taxon>
        <taxon>Nematoda</taxon>
        <taxon>Chromadorea</taxon>
        <taxon>Rhabditida</taxon>
        <taxon>Rhabditina</taxon>
        <taxon>Rhabditomorpha</taxon>
        <taxon>Rhabditoidea</taxon>
        <taxon>Rhabditidae</taxon>
        <taxon>Diploscapter</taxon>
    </lineage>
</organism>
<keyword evidence="2" id="KW-0472">Membrane</keyword>
<feature type="transmembrane region" description="Helical" evidence="2">
    <location>
        <begin position="165"/>
        <end position="186"/>
    </location>
</feature>
<dbReference type="EMBL" id="LIAE01007195">
    <property type="protein sequence ID" value="PAV81221.1"/>
    <property type="molecule type" value="Genomic_DNA"/>
</dbReference>
<feature type="region of interest" description="Disordered" evidence="1">
    <location>
        <begin position="455"/>
        <end position="474"/>
    </location>
</feature>
<protein>
    <recommendedName>
        <fullName evidence="5">G-protein coupled receptors family 2 profile 2 domain-containing protein</fullName>
    </recommendedName>
</protein>
<name>A0A2A2L4M4_9BILA</name>
<dbReference type="Gene3D" id="1.20.1070.10">
    <property type="entry name" value="Rhodopsin 7-helix transmembrane proteins"/>
    <property type="match status" value="1"/>
</dbReference>
<feature type="compositionally biased region" description="Basic and acidic residues" evidence="1">
    <location>
        <begin position="371"/>
        <end position="399"/>
    </location>
</feature>
<feature type="transmembrane region" description="Helical" evidence="2">
    <location>
        <begin position="135"/>
        <end position="153"/>
    </location>
</feature>
<evidence type="ECO:0000256" key="2">
    <source>
        <dbReference type="SAM" id="Phobius"/>
    </source>
</evidence>
<evidence type="ECO:0008006" key="5">
    <source>
        <dbReference type="Google" id="ProtNLM"/>
    </source>
</evidence>
<evidence type="ECO:0000313" key="4">
    <source>
        <dbReference type="Proteomes" id="UP000218231"/>
    </source>
</evidence>
<keyword evidence="4" id="KW-1185">Reference proteome</keyword>
<feature type="transmembrane region" description="Helical" evidence="2">
    <location>
        <begin position="245"/>
        <end position="270"/>
    </location>
</feature>
<keyword evidence="2" id="KW-0812">Transmembrane</keyword>
<feature type="compositionally biased region" description="Basic and acidic residues" evidence="1">
    <location>
        <begin position="416"/>
        <end position="432"/>
    </location>
</feature>
<dbReference type="OrthoDB" id="5828915at2759"/>
<feature type="transmembrane region" description="Helical" evidence="2">
    <location>
        <begin position="316"/>
        <end position="339"/>
    </location>
</feature>
<feature type="transmembrane region" description="Helical" evidence="2">
    <location>
        <begin position="291"/>
        <end position="310"/>
    </location>
</feature>
<feature type="transmembrane region" description="Helical" evidence="2">
    <location>
        <begin position="207"/>
        <end position="225"/>
    </location>
</feature>
<evidence type="ECO:0000256" key="1">
    <source>
        <dbReference type="SAM" id="MobiDB-lite"/>
    </source>
</evidence>
<reference evidence="3 4" key="1">
    <citation type="journal article" date="2017" name="Curr. Biol.">
        <title>Genome architecture and evolution of a unichromosomal asexual nematode.</title>
        <authorList>
            <person name="Fradin H."/>
            <person name="Zegar C."/>
            <person name="Gutwein M."/>
            <person name="Lucas J."/>
            <person name="Kovtun M."/>
            <person name="Corcoran D."/>
            <person name="Baugh L.R."/>
            <person name="Kiontke K."/>
            <person name="Gunsalus K."/>
            <person name="Fitch D.H."/>
            <person name="Piano F."/>
        </authorList>
    </citation>
    <scope>NUCLEOTIDE SEQUENCE [LARGE SCALE GENOMIC DNA]</scope>
    <source>
        <strain evidence="3">PF1309</strain>
    </source>
</reference>
<comment type="caution">
    <text evidence="3">The sequence shown here is derived from an EMBL/GenBank/DDBJ whole genome shotgun (WGS) entry which is preliminary data.</text>
</comment>
<feature type="compositionally biased region" description="Polar residues" evidence="1">
    <location>
        <begin position="400"/>
        <end position="413"/>
    </location>
</feature>
<dbReference type="Proteomes" id="UP000218231">
    <property type="component" value="Unassembled WGS sequence"/>
</dbReference>
<evidence type="ECO:0000313" key="3">
    <source>
        <dbReference type="EMBL" id="PAV81221.1"/>
    </source>
</evidence>
<sequence>MIQYKEDSESSGSGSGDGELIVTGCQCVETDQVIAIDSKTQDAYCVEDQAEDEENVTTTTKPPATCTDADNDTICDNEEFAKELRCYNSTMSDKNMKYSKIALYVGSVIAIISILVTIIMNIVHKNWGHHRIIHLYEEIFIIVLFICMSYMNFNYTDKQSTCKIIAILNHFFMCLIAAAFLFEAFFASSMVSGSATKNGTIPAFLNYILPIIVALIPTLASYYFLKEYYGKSMMHCFATSTNDMLWGFVMPVWLLIFFASLKAQLACLGCDLTKETQDKNQCHWAKRSAKMLSPYSFFLFSIWLLILFAGEHQKMYLFFIAGIMAGIFGPFTFIVHTYCHMNSCKKLGGRPSGSIYYICAPAKTVEVVKYRDEDPEKKKKEKEPEEDKPEEPRKDEGPKNEQNNYEPSEQNPKSPEPTRQHPRDYLPKENSPKNRVHPGSETTGHAESSKFYNWLTDSGAKGTSNDYLFRPHAI</sequence>
<proteinExistence type="predicted"/>